<evidence type="ECO:0000256" key="10">
    <source>
        <dbReference type="PIRSR" id="PIRSR600823-5"/>
    </source>
</evidence>
<feature type="site" description="Transition state stabilizer" evidence="9">
    <location>
        <position position="66"/>
    </location>
</feature>
<keyword evidence="6" id="KW-0408">Iron</keyword>
<accession>A0ABD3GQZ1</accession>
<feature type="binding site" evidence="8">
    <location>
        <position position="76"/>
    </location>
    <ligand>
        <name>Ca(2+)</name>
        <dbReference type="ChEBI" id="CHEBI:29108"/>
        <label>1</label>
    </ligand>
</feature>
<dbReference type="GO" id="GO:0140825">
    <property type="term" value="F:lactoperoxidase activity"/>
    <property type="evidence" value="ECO:0007669"/>
    <property type="project" value="UniProtKB-EC"/>
</dbReference>
<evidence type="ECO:0000256" key="11">
    <source>
        <dbReference type="RuleBase" id="RU004241"/>
    </source>
</evidence>
<evidence type="ECO:0000256" key="4">
    <source>
        <dbReference type="ARBA" id="ARBA00022617"/>
    </source>
</evidence>
<evidence type="ECO:0000259" key="12">
    <source>
        <dbReference type="PROSITE" id="PS50873"/>
    </source>
</evidence>
<dbReference type="PROSITE" id="PS50873">
    <property type="entry name" value="PEROXIDASE_4"/>
    <property type="match status" value="1"/>
</dbReference>
<dbReference type="PANTHER" id="PTHR31235">
    <property type="entry name" value="PEROXIDASE 25-RELATED"/>
    <property type="match status" value="1"/>
</dbReference>
<dbReference type="InterPro" id="IPR010255">
    <property type="entry name" value="Haem_peroxidase_sf"/>
</dbReference>
<feature type="binding site" evidence="8">
    <location>
        <position position="92"/>
    </location>
    <ligand>
        <name>Ca(2+)</name>
        <dbReference type="ChEBI" id="CHEBI:29108"/>
        <label>1</label>
    </ligand>
</feature>
<feature type="binding site" evidence="8">
    <location>
        <position position="71"/>
    </location>
    <ligand>
        <name>Ca(2+)</name>
        <dbReference type="ChEBI" id="CHEBI:29108"/>
        <label>1</label>
    </ligand>
</feature>
<dbReference type="EMBL" id="JBJQOH010000007">
    <property type="protein sequence ID" value="KAL3680834.1"/>
    <property type="molecule type" value="Genomic_DNA"/>
</dbReference>
<feature type="binding site" evidence="8">
    <location>
        <position position="74"/>
    </location>
    <ligand>
        <name>Ca(2+)</name>
        <dbReference type="ChEBI" id="CHEBI:29108"/>
        <label>1</label>
    </ligand>
</feature>
<evidence type="ECO:0000256" key="9">
    <source>
        <dbReference type="PIRSR" id="PIRSR600823-4"/>
    </source>
</evidence>
<comment type="cofactor">
    <cofactor evidence="2">
        <name>heme b</name>
        <dbReference type="ChEBI" id="CHEBI:60344"/>
    </cofactor>
</comment>
<proteinExistence type="inferred from homology"/>
<evidence type="ECO:0000256" key="2">
    <source>
        <dbReference type="ARBA" id="ARBA00001970"/>
    </source>
</evidence>
<comment type="similarity">
    <text evidence="11">Belongs to the peroxidase family.</text>
</comment>
<dbReference type="Pfam" id="PF00141">
    <property type="entry name" value="peroxidase"/>
    <property type="match status" value="1"/>
</dbReference>
<evidence type="ECO:0000256" key="5">
    <source>
        <dbReference type="ARBA" id="ARBA00022723"/>
    </source>
</evidence>
<comment type="cofactor">
    <cofactor evidence="8">
        <name>Ca(2+)</name>
        <dbReference type="ChEBI" id="CHEBI:29108"/>
    </cofactor>
    <text evidence="8">Binds 2 calcium ions per subunit.</text>
</comment>
<dbReference type="GO" id="GO:0046872">
    <property type="term" value="F:metal ion binding"/>
    <property type="evidence" value="ECO:0007669"/>
    <property type="project" value="UniProtKB-KW"/>
</dbReference>
<dbReference type="Gene3D" id="1.10.520.10">
    <property type="match status" value="1"/>
</dbReference>
<keyword evidence="4" id="KW-0349">Heme</keyword>
<evidence type="ECO:0000256" key="6">
    <source>
        <dbReference type="ARBA" id="ARBA00023004"/>
    </source>
</evidence>
<comment type="caution">
    <text evidence="13">The sequence shown here is derived from an EMBL/GenBank/DDBJ whole genome shotgun (WGS) entry which is preliminary data.</text>
</comment>
<dbReference type="SUPFAM" id="SSF48113">
    <property type="entry name" value="Heme-dependent peroxidases"/>
    <property type="match status" value="1"/>
</dbReference>
<dbReference type="Proteomes" id="UP001633002">
    <property type="component" value="Unassembled WGS sequence"/>
</dbReference>
<keyword evidence="8" id="KW-0106">Calcium</keyword>
<name>A0ABD3GQZ1_9MARC</name>
<evidence type="ECO:0000256" key="8">
    <source>
        <dbReference type="PIRSR" id="PIRSR600823-3"/>
    </source>
</evidence>
<feature type="binding site" evidence="8">
    <location>
        <position position="78"/>
    </location>
    <ligand>
        <name>Ca(2+)</name>
        <dbReference type="ChEBI" id="CHEBI:29108"/>
        <label>1</label>
    </ligand>
</feature>
<evidence type="ECO:0000313" key="13">
    <source>
        <dbReference type="EMBL" id="KAL3680834.1"/>
    </source>
</evidence>
<evidence type="ECO:0000256" key="3">
    <source>
        <dbReference type="ARBA" id="ARBA00022559"/>
    </source>
</evidence>
<dbReference type="AlphaFoldDB" id="A0ABD3GQZ1"/>
<dbReference type="PRINTS" id="PR00461">
    <property type="entry name" value="PLPEROXIDASE"/>
</dbReference>
<keyword evidence="10" id="KW-1015">Disulfide bond</keyword>
<feature type="active site" description="Proton acceptor" evidence="7">
    <location>
        <position position="70"/>
    </location>
</feature>
<dbReference type="InterPro" id="IPR000823">
    <property type="entry name" value="Peroxidase_pln"/>
</dbReference>
<gene>
    <name evidence="13" type="ORF">R1sor_023790</name>
</gene>
<evidence type="ECO:0000256" key="7">
    <source>
        <dbReference type="PIRSR" id="PIRSR600823-1"/>
    </source>
</evidence>
<keyword evidence="14" id="KW-1185">Reference proteome</keyword>
<comment type="catalytic activity">
    <reaction evidence="1">
        <text>2 a phenolic donor + H2O2 = 2 a phenolic radical donor + 2 H2O</text>
        <dbReference type="Rhea" id="RHEA:56136"/>
        <dbReference type="ChEBI" id="CHEBI:15377"/>
        <dbReference type="ChEBI" id="CHEBI:16240"/>
        <dbReference type="ChEBI" id="CHEBI:139520"/>
        <dbReference type="ChEBI" id="CHEBI:139521"/>
        <dbReference type="EC" id="1.11.1.7"/>
    </reaction>
</comment>
<keyword evidence="3" id="KW-0560">Oxidoreductase</keyword>
<feature type="binding site" evidence="8">
    <location>
        <position position="80"/>
    </location>
    <ligand>
        <name>Ca(2+)</name>
        <dbReference type="ChEBI" id="CHEBI:29108"/>
        <label>1</label>
    </ligand>
</feature>
<dbReference type="InterPro" id="IPR002016">
    <property type="entry name" value="Haem_peroxidase"/>
</dbReference>
<protein>
    <recommendedName>
        <fullName evidence="12">Plant heme peroxidase family profile domain-containing protein</fullName>
    </recommendedName>
</protein>
<evidence type="ECO:0000313" key="14">
    <source>
        <dbReference type="Proteomes" id="UP001633002"/>
    </source>
</evidence>
<reference evidence="13 14" key="1">
    <citation type="submission" date="2024-09" db="EMBL/GenBank/DDBJ databases">
        <title>Chromosome-scale assembly of Riccia sorocarpa.</title>
        <authorList>
            <person name="Paukszto L."/>
        </authorList>
    </citation>
    <scope>NUCLEOTIDE SEQUENCE [LARGE SCALE GENOMIC DNA]</scope>
    <source>
        <strain evidence="13">LP-2024</strain>
        <tissue evidence="13">Aerial parts of the thallus</tissue>
    </source>
</reference>
<organism evidence="13 14">
    <name type="scientific">Riccia sorocarpa</name>
    <dbReference type="NCBI Taxonomy" id="122646"/>
    <lineage>
        <taxon>Eukaryota</taxon>
        <taxon>Viridiplantae</taxon>
        <taxon>Streptophyta</taxon>
        <taxon>Embryophyta</taxon>
        <taxon>Marchantiophyta</taxon>
        <taxon>Marchantiopsida</taxon>
        <taxon>Marchantiidae</taxon>
        <taxon>Marchantiales</taxon>
        <taxon>Ricciaceae</taxon>
        <taxon>Riccia</taxon>
    </lineage>
</organism>
<feature type="disulfide bond" evidence="10">
    <location>
        <begin position="72"/>
        <end position="77"/>
    </location>
</feature>
<keyword evidence="5 8" id="KW-0479">Metal-binding</keyword>
<evidence type="ECO:0000256" key="1">
    <source>
        <dbReference type="ARBA" id="ARBA00000189"/>
    </source>
</evidence>
<sequence length="178" mass="19515">MLADKVLNRGCFWLLWHWHTLKSEAFDERPQTCRHNLIGPLTGCYPVTQFIVGLAQNLLAPALIIRLAFHDCAVNGCDASILLNGGMNNTDEKLSARNLGILGNLNIIDGMKAAVERACPGVVSCSDLIVSRARILLCWLLMTQFVRKCCAVVLRLNVAPYSIVAHPASVSVLFSLLD</sequence>
<feature type="domain" description="Plant heme peroxidase family profile" evidence="12">
    <location>
        <begin position="62"/>
        <end position="134"/>
    </location>
</feature>
<keyword evidence="3" id="KW-0575">Peroxidase</keyword>